<protein>
    <submittedName>
        <fullName evidence="2">Uncharacterized protein</fullName>
    </submittedName>
</protein>
<name>A0A4P9WAF4_9FUNG</name>
<evidence type="ECO:0000256" key="1">
    <source>
        <dbReference type="SAM" id="MobiDB-lite"/>
    </source>
</evidence>
<dbReference type="Proteomes" id="UP000269721">
    <property type="component" value="Unassembled WGS sequence"/>
</dbReference>
<reference evidence="3" key="1">
    <citation type="journal article" date="2018" name="Nat. Microbiol.">
        <title>Leveraging single-cell genomics to expand the fungal tree of life.</title>
        <authorList>
            <person name="Ahrendt S.R."/>
            <person name="Quandt C.A."/>
            <person name="Ciobanu D."/>
            <person name="Clum A."/>
            <person name="Salamov A."/>
            <person name="Andreopoulos B."/>
            <person name="Cheng J.F."/>
            <person name="Woyke T."/>
            <person name="Pelin A."/>
            <person name="Henrissat B."/>
            <person name="Reynolds N.K."/>
            <person name="Benny G.L."/>
            <person name="Smith M.E."/>
            <person name="James T.Y."/>
            <person name="Grigoriev I.V."/>
        </authorList>
    </citation>
    <scope>NUCLEOTIDE SEQUENCE [LARGE SCALE GENOMIC DNA]</scope>
</reference>
<feature type="region of interest" description="Disordered" evidence="1">
    <location>
        <begin position="33"/>
        <end position="107"/>
    </location>
</feature>
<proteinExistence type="predicted"/>
<gene>
    <name evidence="2" type="ORF">BDK51DRAFT_43812</name>
</gene>
<accession>A0A4P9WAF4</accession>
<sequence>MIDDEGWGGARKNKDENLSSARVFCISIKLPTPLTTSPAAAPRSVARSTAKRTTPKHLYGVQKGKPGKSMIKSRQRLGASRVAPTVRMGSTKKRRAAGSPRHGKGAVGKAGAILSPAHQTFFSTLGPRLPPTTTRQRRAPVERTGEGAKQPARVGEGTDGENPKQGEDCGDGDQACGEWREGLGLRPATQPPRTSAQVFEIPPAPAAVRLRSAQISACGCFDFQSMRMHTMGNVRVACARVLSDPLLGCIAPRRKVRVATFHSFPSLTATAVLLSAPCCKVAPISSIQMPLRQNPATPYPQPFLSPCAVSTLNSTRGIRRSKEARRIGELNRMIVHDDDESRRKHKEALGAGRTLWGAPSNTDFGTLRLAPEECHCELKSDRAILEPP</sequence>
<dbReference type="AlphaFoldDB" id="A0A4P9WAF4"/>
<feature type="compositionally biased region" description="Basic residues" evidence="1">
    <location>
        <begin position="90"/>
        <end position="104"/>
    </location>
</feature>
<keyword evidence="3" id="KW-1185">Reference proteome</keyword>
<feature type="compositionally biased region" description="Low complexity" evidence="1">
    <location>
        <begin position="33"/>
        <end position="48"/>
    </location>
</feature>
<organism evidence="2 3">
    <name type="scientific">Blyttiomyces helicus</name>
    <dbReference type="NCBI Taxonomy" id="388810"/>
    <lineage>
        <taxon>Eukaryota</taxon>
        <taxon>Fungi</taxon>
        <taxon>Fungi incertae sedis</taxon>
        <taxon>Chytridiomycota</taxon>
        <taxon>Chytridiomycota incertae sedis</taxon>
        <taxon>Chytridiomycetes</taxon>
        <taxon>Chytridiomycetes incertae sedis</taxon>
        <taxon>Blyttiomyces</taxon>
    </lineage>
</organism>
<evidence type="ECO:0000313" key="2">
    <source>
        <dbReference type="EMBL" id="RKO89192.1"/>
    </source>
</evidence>
<evidence type="ECO:0000313" key="3">
    <source>
        <dbReference type="Proteomes" id="UP000269721"/>
    </source>
</evidence>
<dbReference type="EMBL" id="KZ996232">
    <property type="protein sequence ID" value="RKO89192.1"/>
    <property type="molecule type" value="Genomic_DNA"/>
</dbReference>
<feature type="region of interest" description="Disordered" evidence="1">
    <location>
        <begin position="122"/>
        <end position="176"/>
    </location>
</feature>
<feature type="compositionally biased region" description="Low complexity" evidence="1">
    <location>
        <begin position="124"/>
        <end position="134"/>
    </location>
</feature>